<name>E0S514_BUTPB</name>
<gene>
    <name evidence="1" type="ordered locus">bpr_IV132</name>
</gene>
<organism evidence="1 2">
    <name type="scientific">Butyrivibrio proteoclasticus (strain ATCC 51982 / DSM 14932 / B316)</name>
    <name type="common">Clostridium proteoclasticum</name>
    <dbReference type="NCBI Taxonomy" id="515622"/>
    <lineage>
        <taxon>Bacteria</taxon>
        <taxon>Bacillati</taxon>
        <taxon>Bacillota</taxon>
        <taxon>Clostridia</taxon>
        <taxon>Lachnospirales</taxon>
        <taxon>Lachnospiraceae</taxon>
        <taxon>Butyrivibrio</taxon>
    </lineage>
</organism>
<keyword evidence="1" id="KW-0614">Plasmid</keyword>
<dbReference type="Proteomes" id="UP000001299">
    <property type="component" value="Plasmid pCY186"/>
</dbReference>
<reference evidence="1 2" key="1">
    <citation type="journal article" date="2010" name="PLoS ONE">
        <title>The glycobiome of the rumen bacterium Butyrivibrio proteoclasticus B316(T) highlights adaptation to a polysaccharide-rich environment.</title>
        <authorList>
            <person name="Kelly W.J."/>
            <person name="Leahy S.C."/>
            <person name="Altermann E."/>
            <person name="Yeoman C.J."/>
            <person name="Dunne J.C."/>
            <person name="Kong Z."/>
            <person name="Pacheco D.M."/>
            <person name="Li D."/>
            <person name="Noel S.J."/>
            <person name="Moon C.D."/>
            <person name="Cookson A.L."/>
            <person name="Attwood G.T."/>
        </authorList>
    </citation>
    <scope>NUCLEOTIDE SEQUENCE [LARGE SCALE GENOMIC DNA]</scope>
    <source>
        <strain evidence="2">ATCC 51982 / DSM 14932 / B316</strain>
        <plasmid evidence="2">Plasmid pCY186</plasmid>
    </source>
</reference>
<geneLocation type="plasmid" evidence="1 2">
    <name>pCY186</name>
</geneLocation>
<keyword evidence="2" id="KW-1185">Reference proteome</keyword>
<dbReference type="RefSeq" id="WP_013283144.1">
    <property type="nucleotide sequence ID" value="NC_014390.1"/>
</dbReference>
<evidence type="ECO:0000313" key="1">
    <source>
        <dbReference type="EMBL" id="ADL36496.1"/>
    </source>
</evidence>
<dbReference type="KEGG" id="bpb:bpr_IV132"/>
<dbReference type="HOGENOM" id="CLU_2768027_0_0_9"/>
<sequence>MTKELICEDCGCPFLLQEEDGYYCEDCERYYSFDEAFSLMDLQEYRREEKKAKIRTAFLSFRWIVRWDT</sequence>
<proteinExistence type="predicted"/>
<protein>
    <submittedName>
        <fullName evidence="1">Uncharacterized protein</fullName>
    </submittedName>
</protein>
<evidence type="ECO:0000313" key="2">
    <source>
        <dbReference type="Proteomes" id="UP000001299"/>
    </source>
</evidence>
<accession>E0S514</accession>
<dbReference type="EMBL" id="CP001813">
    <property type="protein sequence ID" value="ADL36496.1"/>
    <property type="molecule type" value="Genomic_DNA"/>
</dbReference>
<dbReference type="AlphaFoldDB" id="E0S514"/>
<dbReference type="eggNOG" id="ENOG5030UAF">
    <property type="taxonomic scope" value="Bacteria"/>
</dbReference>